<dbReference type="InterPro" id="IPR017441">
    <property type="entry name" value="Protein_kinase_ATP_BS"/>
</dbReference>
<evidence type="ECO:0000259" key="7">
    <source>
        <dbReference type="PROSITE" id="PS50011"/>
    </source>
</evidence>
<dbReference type="PANTHER" id="PTHR47987:SF5">
    <property type="entry name" value="PROTEIN KINASE DOMAIN-CONTAINING PROTEIN"/>
    <property type="match status" value="1"/>
</dbReference>
<dbReference type="Gene3D" id="3.30.200.20">
    <property type="entry name" value="Phosphorylase Kinase, domain 1"/>
    <property type="match status" value="1"/>
</dbReference>
<dbReference type="InterPro" id="IPR006016">
    <property type="entry name" value="UspA"/>
</dbReference>
<evidence type="ECO:0000313" key="9">
    <source>
        <dbReference type="Proteomes" id="UP001327560"/>
    </source>
</evidence>
<feature type="domain" description="Protein kinase" evidence="7">
    <location>
        <begin position="481"/>
        <end position="743"/>
    </location>
</feature>
<dbReference type="Pfam" id="PF00582">
    <property type="entry name" value="Usp"/>
    <property type="match status" value="1"/>
</dbReference>
<dbReference type="EMBL" id="CP136897">
    <property type="protein sequence ID" value="WOL17870.1"/>
    <property type="molecule type" value="Genomic_DNA"/>
</dbReference>
<dbReference type="CDD" id="cd00293">
    <property type="entry name" value="USP-like"/>
    <property type="match status" value="1"/>
</dbReference>
<keyword evidence="8" id="KW-0675">Receptor</keyword>
<dbReference type="InterPro" id="IPR008271">
    <property type="entry name" value="Ser/Thr_kinase_AS"/>
</dbReference>
<dbReference type="PANTHER" id="PTHR47987">
    <property type="entry name" value="OS08G0249100 PROTEIN"/>
    <property type="match status" value="1"/>
</dbReference>
<dbReference type="Pfam" id="PF00069">
    <property type="entry name" value="Pkinase"/>
    <property type="match status" value="1"/>
</dbReference>
<dbReference type="SUPFAM" id="SSF52402">
    <property type="entry name" value="Adenine nucleotide alpha hydrolases-like"/>
    <property type="match status" value="1"/>
</dbReference>
<accession>A0AAQ3L078</accession>
<keyword evidence="3 8" id="KW-0418">Kinase</keyword>
<dbReference type="SMART" id="SM00220">
    <property type="entry name" value="S_TKc"/>
    <property type="match status" value="1"/>
</dbReference>
<dbReference type="GO" id="GO:0005524">
    <property type="term" value="F:ATP binding"/>
    <property type="evidence" value="ECO:0007669"/>
    <property type="project" value="UniProtKB-UniRule"/>
</dbReference>
<evidence type="ECO:0000256" key="5">
    <source>
        <dbReference type="PROSITE-ProRule" id="PRU10141"/>
    </source>
</evidence>
<dbReference type="Proteomes" id="UP001327560">
    <property type="component" value="Chromosome 8"/>
</dbReference>
<dbReference type="AlphaFoldDB" id="A0AAQ3L078"/>
<organism evidence="8 9">
    <name type="scientific">Canna indica</name>
    <name type="common">Indian-shot</name>
    <dbReference type="NCBI Taxonomy" id="4628"/>
    <lineage>
        <taxon>Eukaryota</taxon>
        <taxon>Viridiplantae</taxon>
        <taxon>Streptophyta</taxon>
        <taxon>Embryophyta</taxon>
        <taxon>Tracheophyta</taxon>
        <taxon>Spermatophyta</taxon>
        <taxon>Magnoliopsida</taxon>
        <taxon>Liliopsida</taxon>
        <taxon>Zingiberales</taxon>
        <taxon>Cannaceae</taxon>
        <taxon>Canna</taxon>
    </lineage>
</organism>
<reference evidence="8 9" key="1">
    <citation type="submission" date="2023-10" db="EMBL/GenBank/DDBJ databases">
        <title>Chromosome-scale genome assembly provides insights into flower coloration mechanisms of Canna indica.</title>
        <authorList>
            <person name="Li C."/>
        </authorList>
    </citation>
    <scope>NUCLEOTIDE SEQUENCE [LARGE SCALE GENOMIC DNA]</scope>
    <source>
        <tissue evidence="8">Flower</tissue>
    </source>
</reference>
<feature type="binding site" evidence="5">
    <location>
        <position position="509"/>
    </location>
    <ligand>
        <name>ATP</name>
        <dbReference type="ChEBI" id="CHEBI:30616"/>
    </ligand>
</feature>
<dbReference type="InterPro" id="IPR011009">
    <property type="entry name" value="Kinase-like_dom_sf"/>
</dbReference>
<keyword evidence="9" id="KW-1185">Reference proteome</keyword>
<dbReference type="FunFam" id="3.30.200.20:FF:000268">
    <property type="entry name" value="probable receptor-like serine/threonine-protein kinase At5g57670"/>
    <property type="match status" value="1"/>
</dbReference>
<evidence type="ECO:0000313" key="8">
    <source>
        <dbReference type="EMBL" id="WOL17870.1"/>
    </source>
</evidence>
<dbReference type="PROSITE" id="PS50011">
    <property type="entry name" value="PROTEIN_KINASE_DOM"/>
    <property type="match status" value="1"/>
</dbReference>
<name>A0AAQ3L078_9LILI</name>
<dbReference type="FunFam" id="1.10.510.10:FF:000284">
    <property type="entry name" value="Putative receptor-like serine/threonine-protein kinase"/>
    <property type="match status" value="1"/>
</dbReference>
<keyword evidence="1" id="KW-0808">Transferase</keyword>
<keyword evidence="4 5" id="KW-0067">ATP-binding</keyword>
<dbReference type="Gene3D" id="3.40.50.620">
    <property type="entry name" value="HUPs"/>
    <property type="match status" value="1"/>
</dbReference>
<dbReference type="Gene3D" id="1.10.510.10">
    <property type="entry name" value="Transferase(Phosphotransferase) domain 1"/>
    <property type="match status" value="1"/>
</dbReference>
<dbReference type="InterPro" id="IPR000719">
    <property type="entry name" value="Prot_kinase_dom"/>
</dbReference>
<sequence length="834" mass="90706">MAKGEVPNKQSKKVMRFATSQVVDAQKEKAEDEGKIEAIGIEMDLQSREIKGNAAKKKNKKIKKDERHPAPQVANETKEKPGEGGKTVVVGIRMDSQSRELLTWALVKAAAPGDSVVALHVLSSPSSSSASVAADSLGTGRQPAAMLSLAKDLGSMLAVYEGFCNLKQIELKLKICNGSSISKVLVREAKAFAASKLVLGVTNNRQATGSSSISVAKYCARKLPSICSVTALSDGKIVFQREAADDKKAQKKKSKGSTKVDAEGSGELFCLLPIAGPNKLNDKDFRRWLVPQDDSNDCSISADDNSSSVVNGSTSTNCSLCLPESDSGPVNGSRYGASVALVPAEKHEAPFSCSEPVAVKDMPEARPGWPSLRRMILINRKSVFLEKNKISGVQWAKWLPSPYSSVHPDLKSKKSNEHNTLNLDGDNSVIDPVGTDLPPPLCLLNDAEGRLIEGLESLQEKYSSVCKIFSYNELALATSNFSHENLIGKGGNSSVYKGCLSNGKELAVKILKPSEDAVKEFLSEVEIITNLHHENIIGLHGFCFENLNLILVYDYVSRGSLEEILHGEKENKYVLNWPDRYKIAVGVAKALDYLHGGGSREPVIHRDVKSSNILLLEDFDPQLSDFGLAKWASASASQLICNDIAGTFGYLAPEYVLYGKVNEKIDVYAFGVVLLELLSGRKPISCGYPKGQESLIMWAKAILQEGEFKKLLDPCLGNEANCDQAERIMLAASLCIRRLHQARPQVALVLKLLLGDDDTLQWARLEVNSCPDVLHDEVSSRESDIRNHLNLALLDVEDDSISTSSTDGTIESHAGSSSVEDYLQLRWSRSSSFD</sequence>
<evidence type="ECO:0000256" key="1">
    <source>
        <dbReference type="ARBA" id="ARBA00022679"/>
    </source>
</evidence>
<protein>
    <submittedName>
        <fullName evidence="8">Receptor-like serine/threonine-protein kinase</fullName>
    </submittedName>
</protein>
<dbReference type="SUPFAM" id="SSF56112">
    <property type="entry name" value="Protein kinase-like (PK-like)"/>
    <property type="match status" value="1"/>
</dbReference>
<dbReference type="PROSITE" id="PS00107">
    <property type="entry name" value="PROTEIN_KINASE_ATP"/>
    <property type="match status" value="1"/>
</dbReference>
<evidence type="ECO:0000256" key="6">
    <source>
        <dbReference type="SAM" id="MobiDB-lite"/>
    </source>
</evidence>
<proteinExistence type="predicted"/>
<gene>
    <name evidence="8" type="ORF">Cni_G26663</name>
</gene>
<dbReference type="InterPro" id="IPR046958">
    <property type="entry name" value="RBK1/2/STUNTED"/>
</dbReference>
<dbReference type="PROSITE" id="PS00108">
    <property type="entry name" value="PROTEIN_KINASE_ST"/>
    <property type="match status" value="1"/>
</dbReference>
<dbReference type="GO" id="GO:0004672">
    <property type="term" value="F:protein kinase activity"/>
    <property type="evidence" value="ECO:0007669"/>
    <property type="project" value="InterPro"/>
</dbReference>
<evidence type="ECO:0000256" key="4">
    <source>
        <dbReference type="ARBA" id="ARBA00022840"/>
    </source>
</evidence>
<keyword evidence="2 5" id="KW-0547">Nucleotide-binding</keyword>
<feature type="region of interest" description="Disordered" evidence="6">
    <location>
        <begin position="50"/>
        <end position="85"/>
    </location>
</feature>
<evidence type="ECO:0000256" key="2">
    <source>
        <dbReference type="ARBA" id="ARBA00022741"/>
    </source>
</evidence>
<dbReference type="InterPro" id="IPR014729">
    <property type="entry name" value="Rossmann-like_a/b/a_fold"/>
</dbReference>
<evidence type="ECO:0000256" key="3">
    <source>
        <dbReference type="ARBA" id="ARBA00022777"/>
    </source>
</evidence>